<dbReference type="EMBL" id="DUZY01000001">
    <property type="protein sequence ID" value="DAD23829.1"/>
    <property type="molecule type" value="Genomic_DNA"/>
</dbReference>
<keyword evidence="3" id="KW-1185">Reference proteome</keyword>
<feature type="region of interest" description="Disordered" evidence="1">
    <location>
        <begin position="1"/>
        <end position="34"/>
    </location>
</feature>
<proteinExistence type="predicted"/>
<sequence length="34" mass="3697">MNSKSCTPTIASFPRHGQNCGPQQPKSPEAHTRC</sequence>
<protein>
    <submittedName>
        <fullName evidence="2">Uncharacterized protein</fullName>
    </submittedName>
</protein>
<comment type="caution">
    <text evidence="2">The sequence shown here is derived from an EMBL/GenBank/DDBJ whole genome shotgun (WGS) entry which is preliminary data.</text>
</comment>
<evidence type="ECO:0000313" key="3">
    <source>
        <dbReference type="Proteomes" id="UP000607653"/>
    </source>
</evidence>
<accession>A0A822XXJ1</accession>
<gene>
    <name evidence="2" type="ORF">HUJ06_025292</name>
</gene>
<name>A0A822XXJ1_NELNU</name>
<evidence type="ECO:0000256" key="1">
    <source>
        <dbReference type="SAM" id="MobiDB-lite"/>
    </source>
</evidence>
<dbReference type="Proteomes" id="UP000607653">
    <property type="component" value="Unassembled WGS sequence"/>
</dbReference>
<organism evidence="2 3">
    <name type="scientific">Nelumbo nucifera</name>
    <name type="common">Sacred lotus</name>
    <dbReference type="NCBI Taxonomy" id="4432"/>
    <lineage>
        <taxon>Eukaryota</taxon>
        <taxon>Viridiplantae</taxon>
        <taxon>Streptophyta</taxon>
        <taxon>Embryophyta</taxon>
        <taxon>Tracheophyta</taxon>
        <taxon>Spermatophyta</taxon>
        <taxon>Magnoliopsida</taxon>
        <taxon>Proteales</taxon>
        <taxon>Nelumbonaceae</taxon>
        <taxon>Nelumbo</taxon>
    </lineage>
</organism>
<feature type="compositionally biased region" description="Polar residues" evidence="1">
    <location>
        <begin position="1"/>
        <end position="10"/>
    </location>
</feature>
<evidence type="ECO:0000313" key="2">
    <source>
        <dbReference type="EMBL" id="DAD23829.1"/>
    </source>
</evidence>
<dbReference type="AlphaFoldDB" id="A0A822XXJ1"/>
<reference evidence="2 3" key="1">
    <citation type="journal article" date="2020" name="Mol. Biol. Evol.">
        <title>Distinct Expression and Methylation Patterns for Genes with Different Fates following a Single Whole-Genome Duplication in Flowering Plants.</title>
        <authorList>
            <person name="Shi T."/>
            <person name="Rahmani R.S."/>
            <person name="Gugger P.F."/>
            <person name="Wang M."/>
            <person name="Li H."/>
            <person name="Zhang Y."/>
            <person name="Li Z."/>
            <person name="Wang Q."/>
            <person name="Van de Peer Y."/>
            <person name="Marchal K."/>
            <person name="Chen J."/>
        </authorList>
    </citation>
    <scope>NUCLEOTIDE SEQUENCE [LARGE SCALE GENOMIC DNA]</scope>
    <source>
        <tissue evidence="2">Leaf</tissue>
    </source>
</reference>